<feature type="domain" description="DUF559" evidence="1">
    <location>
        <begin position="251"/>
        <end position="325"/>
    </location>
</feature>
<proteinExistence type="predicted"/>
<dbReference type="EMBL" id="RBKT01000001">
    <property type="protein sequence ID" value="RKR86280.1"/>
    <property type="molecule type" value="Genomic_DNA"/>
</dbReference>
<evidence type="ECO:0000313" key="3">
    <source>
        <dbReference type="Proteomes" id="UP000277671"/>
    </source>
</evidence>
<dbReference type="Pfam" id="PF04480">
    <property type="entry name" value="DUF559"/>
    <property type="match status" value="1"/>
</dbReference>
<dbReference type="Gene3D" id="3.40.960.10">
    <property type="entry name" value="VSR Endonuclease"/>
    <property type="match status" value="1"/>
</dbReference>
<sequence>MRHFLPLRTVVGVNPVLRSLVDLGDGLVMRRLAQQVVSRQILDSAARSGRLRRVLPGVYVDAGLLDATGDLVTRDSTDALGRLDAELRRRAVIAYADGRGALSHLSALDVWGLCRQPGTEPQHLSVPEHTGLRSRTGLVVHQRLGLVIASPQVLSRRGLPVTRIEQSLVDAWPLLPPVDRPAPLIRAVNDRLTTPRRVAAALRIAPKLAGCAELRRLIDLLAAGCRSALEIWGHDHVFTGRDLPPLQRQVRVQVARRTFYLDVYAERERVNFELDGAASHADPRQREIDLRRDAALATLGILVVRYAHRRLVRETAEVRREIRVILASRRPPT</sequence>
<comment type="caution">
    <text evidence="2">The sequence shown here is derived from an EMBL/GenBank/DDBJ whole genome shotgun (WGS) entry which is preliminary data.</text>
</comment>
<dbReference type="InterPro" id="IPR007569">
    <property type="entry name" value="DUF559"/>
</dbReference>
<gene>
    <name evidence="2" type="ORF">BDK92_0504</name>
</gene>
<accession>A0A495JB92</accession>
<organism evidence="2 3">
    <name type="scientific">Micromonospora pisi</name>
    <dbReference type="NCBI Taxonomy" id="589240"/>
    <lineage>
        <taxon>Bacteria</taxon>
        <taxon>Bacillati</taxon>
        <taxon>Actinomycetota</taxon>
        <taxon>Actinomycetes</taxon>
        <taxon>Micromonosporales</taxon>
        <taxon>Micromonosporaceae</taxon>
        <taxon>Micromonospora</taxon>
    </lineage>
</organism>
<evidence type="ECO:0000259" key="1">
    <source>
        <dbReference type="Pfam" id="PF04480"/>
    </source>
</evidence>
<dbReference type="Proteomes" id="UP000277671">
    <property type="component" value="Unassembled WGS sequence"/>
</dbReference>
<protein>
    <submittedName>
        <fullName evidence="2">Uncharacterized protein DUF559</fullName>
    </submittedName>
</protein>
<dbReference type="AlphaFoldDB" id="A0A495JB92"/>
<name>A0A495JB92_9ACTN</name>
<evidence type="ECO:0000313" key="2">
    <source>
        <dbReference type="EMBL" id="RKR86280.1"/>
    </source>
</evidence>
<reference evidence="2 3" key="1">
    <citation type="submission" date="2018-10" db="EMBL/GenBank/DDBJ databases">
        <title>Sequencing the genomes of 1000 actinobacteria strains.</title>
        <authorList>
            <person name="Klenk H.-P."/>
        </authorList>
    </citation>
    <scope>NUCLEOTIDE SEQUENCE [LARGE SCALE GENOMIC DNA]</scope>
    <source>
        <strain evidence="2 3">DSM 45175</strain>
    </source>
</reference>
<keyword evidence="3" id="KW-1185">Reference proteome</keyword>